<dbReference type="GO" id="GO:0046872">
    <property type="term" value="F:metal ion binding"/>
    <property type="evidence" value="ECO:0007669"/>
    <property type="project" value="UniProtKB-KW"/>
</dbReference>
<dbReference type="GO" id="GO:0006351">
    <property type="term" value="P:DNA-templated transcription"/>
    <property type="evidence" value="ECO:0007669"/>
    <property type="project" value="InterPro"/>
</dbReference>
<dbReference type="GO" id="GO:0005665">
    <property type="term" value="C:RNA polymerase II, core complex"/>
    <property type="evidence" value="ECO:0007669"/>
    <property type="project" value="TreeGrafter"/>
</dbReference>
<evidence type="ECO:0000256" key="9">
    <source>
        <dbReference type="ARBA" id="ARBA00023163"/>
    </source>
</evidence>
<feature type="region of interest" description="Disordered" evidence="11">
    <location>
        <begin position="411"/>
        <end position="431"/>
    </location>
</feature>
<dbReference type="PANTHER" id="PTHR19376:SF37">
    <property type="entry name" value="DNA-DIRECTED RNA POLYMERASE II SUBUNIT RPB1"/>
    <property type="match status" value="1"/>
</dbReference>
<evidence type="ECO:0000256" key="4">
    <source>
        <dbReference type="ARBA" id="ARBA00022679"/>
    </source>
</evidence>
<dbReference type="GO" id="GO:0003899">
    <property type="term" value="F:DNA-directed RNA polymerase activity"/>
    <property type="evidence" value="ECO:0007669"/>
    <property type="project" value="UniProtKB-EC"/>
</dbReference>
<evidence type="ECO:0000256" key="10">
    <source>
        <dbReference type="ARBA" id="ARBA00023242"/>
    </source>
</evidence>
<evidence type="ECO:0000256" key="1">
    <source>
        <dbReference type="ARBA" id="ARBA00004123"/>
    </source>
</evidence>
<dbReference type="EC" id="2.7.7.6" evidence="2"/>
<feature type="compositionally biased region" description="Low complexity" evidence="11">
    <location>
        <begin position="212"/>
        <end position="231"/>
    </location>
</feature>
<gene>
    <name evidence="12" type="ORF">PXEA_LOCUS31489</name>
</gene>
<keyword evidence="3" id="KW-0240">DNA-directed RNA polymerase</keyword>
<dbReference type="InterPro" id="IPR045867">
    <property type="entry name" value="DNA-dir_RpoC_beta_prime"/>
</dbReference>
<keyword evidence="6" id="KW-0479">Metal-binding</keyword>
<organism evidence="12 13">
    <name type="scientific">Protopolystoma xenopodis</name>
    <dbReference type="NCBI Taxonomy" id="117903"/>
    <lineage>
        <taxon>Eukaryota</taxon>
        <taxon>Metazoa</taxon>
        <taxon>Spiralia</taxon>
        <taxon>Lophotrochozoa</taxon>
        <taxon>Platyhelminthes</taxon>
        <taxon>Monogenea</taxon>
        <taxon>Polyopisthocotylea</taxon>
        <taxon>Polystomatidea</taxon>
        <taxon>Polystomatidae</taxon>
        <taxon>Protopolystoma</taxon>
    </lineage>
</organism>
<keyword evidence="7" id="KW-0862">Zinc</keyword>
<dbReference type="EMBL" id="CAAALY010256738">
    <property type="protein sequence ID" value="VEL38049.1"/>
    <property type="molecule type" value="Genomic_DNA"/>
</dbReference>
<keyword evidence="9" id="KW-0804">Transcription</keyword>
<dbReference type="FunFam" id="1.10.150.390:FF:000001">
    <property type="entry name" value="DNA-directed RNA polymerase subunit"/>
    <property type="match status" value="1"/>
</dbReference>
<evidence type="ECO:0000256" key="7">
    <source>
        <dbReference type="ARBA" id="ARBA00022833"/>
    </source>
</evidence>
<dbReference type="OrthoDB" id="270392at2759"/>
<evidence type="ECO:0000256" key="2">
    <source>
        <dbReference type="ARBA" id="ARBA00012418"/>
    </source>
</evidence>
<evidence type="ECO:0000256" key="11">
    <source>
        <dbReference type="SAM" id="MobiDB-lite"/>
    </source>
</evidence>
<proteinExistence type="predicted"/>
<protein>
    <recommendedName>
        <fullName evidence="2">DNA-directed RNA polymerase</fullName>
        <ecNumber evidence="2">2.7.7.6</ecNumber>
    </recommendedName>
</protein>
<feature type="compositionally biased region" description="Low complexity" evidence="11">
    <location>
        <begin position="420"/>
        <end position="431"/>
    </location>
</feature>
<name>A0A3S5CUH2_9PLAT</name>
<dbReference type="Gene3D" id="1.10.150.390">
    <property type="match status" value="1"/>
</dbReference>
<evidence type="ECO:0000256" key="6">
    <source>
        <dbReference type="ARBA" id="ARBA00022723"/>
    </source>
</evidence>
<feature type="region of interest" description="Disordered" evidence="11">
    <location>
        <begin position="162"/>
        <end position="236"/>
    </location>
</feature>
<evidence type="ECO:0000313" key="12">
    <source>
        <dbReference type="EMBL" id="VEL38049.1"/>
    </source>
</evidence>
<keyword evidence="13" id="KW-1185">Reference proteome</keyword>
<evidence type="ECO:0000256" key="5">
    <source>
        <dbReference type="ARBA" id="ARBA00022695"/>
    </source>
</evidence>
<comment type="subcellular location">
    <subcellularLocation>
        <location evidence="1">Nucleus</location>
    </subcellularLocation>
</comment>
<evidence type="ECO:0000256" key="8">
    <source>
        <dbReference type="ARBA" id="ARBA00022842"/>
    </source>
</evidence>
<sequence>MMAITRHGVNRLDTGALARCSFEETVDILMEAATHAERDPMAGVSENIMLGQMARIGTGCFDLLLDTTRCQEAQPIPLTGGHMANSLFNAPGFHVATFAGSPLWNDSSLQFGFDQTGQGGAHTPWDAIRSPTGSLLGLDASPAYRGVIGGLGGLGSGGATAPHSAMFSPTMSRLDSGLSPGRSPQMDSPRTPDTAFSPGGLYPAYPSPMSASGTPQTDPGSPGSSPGHTGSANSSSLGFADDLNFSIQSRPTYGGGGGFTGTGGSSSLSGGAGGLGGLGVSAYGPGGLDSAGSASPSFSLTHSYAPTSVGYLQRSPHLVGAGSSSSSGLAGLGGLGSSSGLGGGLGAASPGISAGSPDSLALYTPHSPLLSATTASRTAAGHGVGSGTGGGYGLSTSASSSWAAGLLASASSVTPGSETPGGLSSSSATGSSLLLDSGSSPSLGLTGASSLRGGVSGLGAGSSSSVTGLGLLTVGSSSGSGSSVGSGVAGAGSHPSFYPFTQSNSPCSSFNASPSAPRYSPPSSLGGSSMDTYSPQMMLTPVSSYISAIQSKTLDLNL</sequence>
<keyword evidence="10" id="KW-0539">Nucleus</keyword>
<dbReference type="SUPFAM" id="SSF64484">
    <property type="entry name" value="beta and beta-prime subunits of DNA dependent RNA-polymerase"/>
    <property type="match status" value="1"/>
</dbReference>
<keyword evidence="5" id="KW-0548">Nucleotidyltransferase</keyword>
<dbReference type="Proteomes" id="UP000784294">
    <property type="component" value="Unassembled WGS sequence"/>
</dbReference>
<reference evidence="12" key="1">
    <citation type="submission" date="2018-11" db="EMBL/GenBank/DDBJ databases">
        <authorList>
            <consortium name="Pathogen Informatics"/>
        </authorList>
    </citation>
    <scope>NUCLEOTIDE SEQUENCE</scope>
</reference>
<evidence type="ECO:0000313" key="13">
    <source>
        <dbReference type="Proteomes" id="UP000784294"/>
    </source>
</evidence>
<keyword evidence="4" id="KW-0808">Transferase</keyword>
<comment type="caution">
    <text evidence="12">The sequence shown here is derived from an EMBL/GenBank/DDBJ whole genome shotgun (WGS) entry which is preliminary data.</text>
</comment>
<dbReference type="PANTHER" id="PTHR19376">
    <property type="entry name" value="DNA-DIRECTED RNA POLYMERASE"/>
    <property type="match status" value="1"/>
</dbReference>
<accession>A0A3S5CUH2</accession>
<dbReference type="AlphaFoldDB" id="A0A3S5CUH2"/>
<evidence type="ECO:0000256" key="3">
    <source>
        <dbReference type="ARBA" id="ARBA00022478"/>
    </source>
</evidence>
<keyword evidence="8" id="KW-0460">Magnesium</keyword>